<dbReference type="GO" id="GO:0015629">
    <property type="term" value="C:actin cytoskeleton"/>
    <property type="evidence" value="ECO:0007669"/>
    <property type="project" value="TreeGrafter"/>
</dbReference>
<feature type="region of interest" description="Disordered" evidence="8">
    <location>
        <begin position="1"/>
        <end position="53"/>
    </location>
</feature>
<dbReference type="PROSITE" id="PS50002">
    <property type="entry name" value="SH3"/>
    <property type="match status" value="1"/>
</dbReference>
<dbReference type="GO" id="GO:0097320">
    <property type="term" value="P:plasma membrane tubulation"/>
    <property type="evidence" value="ECO:0007669"/>
    <property type="project" value="TreeGrafter"/>
</dbReference>
<feature type="compositionally biased region" description="Basic and acidic residues" evidence="8">
    <location>
        <begin position="100"/>
        <end position="113"/>
    </location>
</feature>
<feature type="coiled-coil region" evidence="7">
    <location>
        <begin position="283"/>
        <end position="317"/>
    </location>
</feature>
<feature type="compositionally biased region" description="Gly residues" evidence="8">
    <location>
        <begin position="719"/>
        <end position="732"/>
    </location>
</feature>
<dbReference type="InterPro" id="IPR036028">
    <property type="entry name" value="SH3-like_dom_sf"/>
</dbReference>
<comment type="caution">
    <text evidence="11">The sequence shown here is derived from an EMBL/GenBank/DDBJ whole genome shotgun (WGS) entry which is preliminary data.</text>
</comment>
<dbReference type="GO" id="GO:0012505">
    <property type="term" value="C:endomembrane system"/>
    <property type="evidence" value="ECO:0007669"/>
    <property type="project" value="UniProtKB-SubCell"/>
</dbReference>
<dbReference type="SUPFAM" id="SSF103657">
    <property type="entry name" value="BAR/IMD domain-like"/>
    <property type="match status" value="1"/>
</dbReference>
<dbReference type="GO" id="GO:0008289">
    <property type="term" value="F:lipid binding"/>
    <property type="evidence" value="ECO:0007669"/>
    <property type="project" value="TreeGrafter"/>
</dbReference>
<dbReference type="Proteomes" id="UP001150538">
    <property type="component" value="Unassembled WGS sequence"/>
</dbReference>
<dbReference type="InterPro" id="IPR001452">
    <property type="entry name" value="SH3_domain"/>
</dbReference>
<gene>
    <name evidence="11" type="ORF">H4219_002048</name>
</gene>
<dbReference type="EMBL" id="JANBPU010000028">
    <property type="protein sequence ID" value="KAJ1919360.1"/>
    <property type="molecule type" value="Genomic_DNA"/>
</dbReference>
<keyword evidence="4" id="KW-0206">Cytoskeleton</keyword>
<dbReference type="InterPro" id="IPR039899">
    <property type="entry name" value="BET1_SNARE"/>
</dbReference>
<feature type="region of interest" description="Disordered" evidence="8">
    <location>
        <begin position="699"/>
        <end position="762"/>
    </location>
</feature>
<dbReference type="GO" id="GO:1990528">
    <property type="term" value="C:Rvs161p-Rvs167p complex"/>
    <property type="evidence" value="ECO:0007669"/>
    <property type="project" value="TreeGrafter"/>
</dbReference>
<evidence type="ECO:0000259" key="10">
    <source>
        <dbReference type="PROSITE" id="PS51021"/>
    </source>
</evidence>
<evidence type="ECO:0000256" key="6">
    <source>
        <dbReference type="PROSITE-ProRule" id="PRU00192"/>
    </source>
</evidence>
<dbReference type="InterPro" id="IPR046982">
    <property type="entry name" value="BIN3/RVS161-like"/>
</dbReference>
<reference evidence="11" key="1">
    <citation type="submission" date="2022-07" db="EMBL/GenBank/DDBJ databases">
        <title>Phylogenomic reconstructions and comparative analyses of Kickxellomycotina fungi.</title>
        <authorList>
            <person name="Reynolds N.K."/>
            <person name="Stajich J.E."/>
            <person name="Barry K."/>
            <person name="Grigoriev I.V."/>
            <person name="Crous P."/>
            <person name="Smith M.E."/>
        </authorList>
    </citation>
    <scope>NUCLEOTIDE SEQUENCE</scope>
    <source>
        <strain evidence="11">NBRC 100468</strain>
    </source>
</reference>
<feature type="compositionally biased region" description="Polar residues" evidence="8">
    <location>
        <begin position="1"/>
        <end position="16"/>
    </location>
</feature>
<dbReference type="Pfam" id="PF00018">
    <property type="entry name" value="SH3_1"/>
    <property type="match status" value="1"/>
</dbReference>
<feature type="region of interest" description="Disordered" evidence="8">
    <location>
        <begin position="100"/>
        <end position="125"/>
    </location>
</feature>
<dbReference type="PRINTS" id="PR00452">
    <property type="entry name" value="SH3DOMAIN"/>
</dbReference>
<evidence type="ECO:0000256" key="5">
    <source>
        <dbReference type="ARBA" id="ARBA00046280"/>
    </source>
</evidence>
<dbReference type="OrthoDB" id="14167at2759"/>
<dbReference type="InterPro" id="IPR004148">
    <property type="entry name" value="BAR_dom"/>
</dbReference>
<dbReference type="SUPFAM" id="SSF50044">
    <property type="entry name" value="SH3-domain"/>
    <property type="match status" value="1"/>
</dbReference>
<evidence type="ECO:0000256" key="2">
    <source>
        <dbReference type="ARBA" id="ARBA00022443"/>
    </source>
</evidence>
<feature type="region of interest" description="Disordered" evidence="8">
    <location>
        <begin position="381"/>
        <end position="558"/>
    </location>
</feature>
<keyword evidence="7" id="KW-0175">Coiled coil</keyword>
<dbReference type="Gene3D" id="1.20.1270.60">
    <property type="entry name" value="Arfaptin homology (AH) domain/BAR domain"/>
    <property type="match status" value="1"/>
</dbReference>
<keyword evidence="2 6" id="KW-0728">SH3 domain</keyword>
<sequence length="797" mass="86733">MSWNQEPRNRYGNHSTNHNGMNGGGFDNDDDKYGPKRTAMNGALDDESQQSQFGDGLESKISMLKQVTIDIGSEIRDQNKFLSMMRKPLCEQNAKKSVRFESRSLSESERIGDDPVAAHTSNTGTTRNADPALFVKIWTGEKLGREQKTEKDDDFKLLEAETVLKREGTENMQCCLRVLVDHLGKRDKCIGDTKSHQQQSQKMGILENLGYIMMQLGCQLPRDSDYGRILEEFGQSQQDINSYQHELVSNIKDGWLSGLESQVVVYKEFTHLEKKFEGRRLDYDSKANKLQRSRKENTQLEDDLRTAQIRYDDTRDELIRRMMDIQDSELSNIRDMHAFYRAQKEYHQKALERLDMLEQDFAAALQSSRLPAQERNLSLSRAIGGGGNSYPISRSNTYNSRNYDSESAQSDVFDSEVGGPPSVHGGRATTMSSSSLGANRYNANGGASFTRNQSMPPALSNASSGDGSVGYNGGSSQHPQRRPIPVMTPLGNKPAPPPPLTPSANSAQQHMLAISESPRTNSFGVASSMSRASTPSTVRRQKLPPPPPPPQEQQKLAANESAATIPLREARPIRRKAIYNFIATEEGELSIYEGDVIEIVEEVDDGWWIGRVATSATHPENIGLQGMFPANYTEEHRGKLPPPPPPIRTVTKQHNRQSSTASNGSGFGGPGQYYPKTPGSVVSGRSIGGVIATRTGTNQSGFYNGAADDPNLPTFPSAAGGGGGGGGGGGSSGSSPTRRGMVKAMPIAPPAPPSGGGVNGEGSVDAAAVPDCSTCGCNEYSPNLFKKGSCNNCFHCH</sequence>
<evidence type="ECO:0000313" key="11">
    <source>
        <dbReference type="EMBL" id="KAJ1919360.1"/>
    </source>
</evidence>
<evidence type="ECO:0000313" key="12">
    <source>
        <dbReference type="Proteomes" id="UP001150538"/>
    </source>
</evidence>
<feature type="region of interest" description="Disordered" evidence="8">
    <location>
        <begin position="635"/>
        <end position="680"/>
    </location>
</feature>
<dbReference type="AlphaFoldDB" id="A0A9W7ZYU8"/>
<feature type="compositionally biased region" description="Polar residues" evidence="8">
    <location>
        <begin position="390"/>
        <end position="412"/>
    </location>
</feature>
<dbReference type="PANTHER" id="PTHR47174">
    <property type="entry name" value="BRIDGING INTEGRATOR 3"/>
    <property type="match status" value="1"/>
</dbReference>
<organism evidence="11 12">
    <name type="scientific">Mycoemilia scoparia</name>
    <dbReference type="NCBI Taxonomy" id="417184"/>
    <lineage>
        <taxon>Eukaryota</taxon>
        <taxon>Fungi</taxon>
        <taxon>Fungi incertae sedis</taxon>
        <taxon>Zoopagomycota</taxon>
        <taxon>Kickxellomycotina</taxon>
        <taxon>Kickxellomycetes</taxon>
        <taxon>Kickxellales</taxon>
        <taxon>Kickxellaceae</taxon>
        <taxon>Mycoemilia</taxon>
    </lineage>
</organism>
<evidence type="ECO:0000256" key="8">
    <source>
        <dbReference type="SAM" id="MobiDB-lite"/>
    </source>
</evidence>
<evidence type="ECO:0000256" key="1">
    <source>
        <dbReference type="ARBA" id="ARBA00004245"/>
    </source>
</evidence>
<evidence type="ECO:0000256" key="7">
    <source>
        <dbReference type="SAM" id="Coils"/>
    </source>
</evidence>
<dbReference type="GO" id="GO:0006897">
    <property type="term" value="P:endocytosis"/>
    <property type="evidence" value="ECO:0007669"/>
    <property type="project" value="InterPro"/>
</dbReference>
<dbReference type="PROSITE" id="PS51021">
    <property type="entry name" value="BAR"/>
    <property type="match status" value="1"/>
</dbReference>
<dbReference type="SUPFAM" id="SSF58038">
    <property type="entry name" value="SNARE fusion complex"/>
    <property type="match status" value="1"/>
</dbReference>
<dbReference type="GO" id="GO:0031097">
    <property type="term" value="C:medial cortex"/>
    <property type="evidence" value="ECO:0007669"/>
    <property type="project" value="TreeGrafter"/>
</dbReference>
<evidence type="ECO:0000256" key="3">
    <source>
        <dbReference type="ARBA" id="ARBA00022490"/>
    </source>
</evidence>
<dbReference type="InterPro" id="IPR027267">
    <property type="entry name" value="AH/BAR_dom_sf"/>
</dbReference>
<feature type="domain" description="SH3" evidence="9">
    <location>
        <begin position="570"/>
        <end position="638"/>
    </location>
</feature>
<dbReference type="SMART" id="SM00721">
    <property type="entry name" value="BAR"/>
    <property type="match status" value="1"/>
</dbReference>
<keyword evidence="12" id="KW-1185">Reference proteome</keyword>
<accession>A0A9W7ZYU8</accession>
<keyword evidence="3" id="KW-0963">Cytoplasm</keyword>
<name>A0A9W7ZYU8_9FUNG</name>
<feature type="compositionally biased region" description="Polar residues" evidence="8">
    <location>
        <begin position="517"/>
        <end position="538"/>
    </location>
</feature>
<evidence type="ECO:0000259" key="9">
    <source>
        <dbReference type="PROSITE" id="PS50002"/>
    </source>
</evidence>
<feature type="domain" description="BAR" evidence="10">
    <location>
        <begin position="140"/>
        <end position="370"/>
    </location>
</feature>
<dbReference type="SMART" id="SM00326">
    <property type="entry name" value="SH3"/>
    <property type="match status" value="1"/>
</dbReference>
<proteinExistence type="predicted"/>
<dbReference type="CDD" id="cd15853">
    <property type="entry name" value="SNARE_Bet1"/>
    <property type="match status" value="1"/>
</dbReference>
<dbReference type="Gene3D" id="2.30.30.40">
    <property type="entry name" value="SH3 Domains"/>
    <property type="match status" value="1"/>
</dbReference>
<protein>
    <submittedName>
        <fullName evidence="11">Uncharacterized protein</fullName>
    </submittedName>
</protein>
<feature type="compositionally biased region" description="Polar residues" evidence="8">
    <location>
        <begin position="650"/>
        <end position="664"/>
    </location>
</feature>
<dbReference type="Pfam" id="PF03114">
    <property type="entry name" value="BAR"/>
    <property type="match status" value="1"/>
</dbReference>
<evidence type="ECO:0000256" key="4">
    <source>
        <dbReference type="ARBA" id="ARBA00023212"/>
    </source>
</evidence>
<feature type="compositionally biased region" description="Polar residues" evidence="8">
    <location>
        <begin position="429"/>
        <end position="466"/>
    </location>
</feature>
<dbReference type="GO" id="GO:0051666">
    <property type="term" value="P:actin cortical patch localization"/>
    <property type="evidence" value="ECO:0007669"/>
    <property type="project" value="InterPro"/>
</dbReference>
<comment type="subcellular location">
    <subcellularLocation>
        <location evidence="1">Cytoplasm</location>
        <location evidence="1">Cytoskeleton</location>
    </subcellularLocation>
    <subcellularLocation>
        <location evidence="5">Endomembrane system</location>
        <topology evidence="5">Single-pass type IV membrane protein</topology>
    </subcellularLocation>
</comment>
<dbReference type="PANTHER" id="PTHR47174:SF3">
    <property type="entry name" value="BRIDGING INTEGRATOR 3"/>
    <property type="match status" value="1"/>
</dbReference>
<dbReference type="GO" id="GO:0043332">
    <property type="term" value="C:mating projection tip"/>
    <property type="evidence" value="ECO:0007669"/>
    <property type="project" value="TreeGrafter"/>
</dbReference>